<dbReference type="InterPro" id="IPR007024">
    <property type="entry name" value="BLUF_domain"/>
</dbReference>
<protein>
    <recommendedName>
        <fullName evidence="1">BLUF domain-containing protein</fullName>
    </recommendedName>
</protein>
<dbReference type="AlphaFoldDB" id="A0A7W9EW69"/>
<feature type="domain" description="BLUF" evidence="1">
    <location>
        <begin position="9"/>
        <end position="100"/>
    </location>
</feature>
<reference evidence="2 3" key="1">
    <citation type="submission" date="2020-08" db="EMBL/GenBank/DDBJ databases">
        <title>Genomic Encyclopedia of Type Strains, Phase IV (KMG-IV): sequencing the most valuable type-strain genomes for metagenomic binning, comparative biology and taxonomic classification.</title>
        <authorList>
            <person name="Goeker M."/>
        </authorList>
    </citation>
    <scope>NUCLEOTIDE SEQUENCE [LARGE SCALE GENOMIC DNA]</scope>
    <source>
        <strain evidence="2 3">DSM 100044</strain>
    </source>
</reference>
<evidence type="ECO:0000313" key="3">
    <source>
        <dbReference type="Proteomes" id="UP000546200"/>
    </source>
</evidence>
<dbReference type="Gene3D" id="3.30.70.100">
    <property type="match status" value="1"/>
</dbReference>
<dbReference type="Pfam" id="PF04940">
    <property type="entry name" value="BLUF"/>
    <property type="match status" value="1"/>
</dbReference>
<dbReference type="SMART" id="SM01034">
    <property type="entry name" value="BLUF"/>
    <property type="match status" value="1"/>
</dbReference>
<organism evidence="2 3">
    <name type="scientific">Sphingomonas aerophila</name>
    <dbReference type="NCBI Taxonomy" id="1344948"/>
    <lineage>
        <taxon>Bacteria</taxon>
        <taxon>Pseudomonadati</taxon>
        <taxon>Pseudomonadota</taxon>
        <taxon>Alphaproteobacteria</taxon>
        <taxon>Sphingomonadales</taxon>
        <taxon>Sphingomonadaceae</taxon>
        <taxon>Sphingomonas</taxon>
    </lineage>
</organism>
<dbReference type="GO" id="GO:0009882">
    <property type="term" value="F:blue light photoreceptor activity"/>
    <property type="evidence" value="ECO:0007669"/>
    <property type="project" value="InterPro"/>
</dbReference>
<accession>A0A7W9EW69</accession>
<dbReference type="SUPFAM" id="SSF54975">
    <property type="entry name" value="Acylphosphatase/BLUF domain-like"/>
    <property type="match status" value="1"/>
</dbReference>
<dbReference type="Proteomes" id="UP000546200">
    <property type="component" value="Unassembled WGS sequence"/>
</dbReference>
<evidence type="ECO:0000313" key="2">
    <source>
        <dbReference type="EMBL" id="MBB5716991.1"/>
    </source>
</evidence>
<sequence>MVARSGQMIRRIIYVSRSLIGAEPEGMAAILSSSIRWNTEVDVTGMLWADGSSFAQVIEGNSDAVGLTMDRIRTDRRHTDIELLFDREVLSRQFGTWSMRLVGDDEASTHGTAFLVGFARGERTKAAQRLHEIALAIGG</sequence>
<keyword evidence="3" id="KW-1185">Reference proteome</keyword>
<evidence type="ECO:0000259" key="1">
    <source>
        <dbReference type="PROSITE" id="PS50925"/>
    </source>
</evidence>
<dbReference type="InterPro" id="IPR036046">
    <property type="entry name" value="Acylphosphatase-like_dom_sf"/>
</dbReference>
<comment type="caution">
    <text evidence="2">The sequence shown here is derived from an EMBL/GenBank/DDBJ whole genome shotgun (WGS) entry which is preliminary data.</text>
</comment>
<dbReference type="EMBL" id="JACIJK010000020">
    <property type="protein sequence ID" value="MBB5716991.1"/>
    <property type="molecule type" value="Genomic_DNA"/>
</dbReference>
<proteinExistence type="predicted"/>
<gene>
    <name evidence="2" type="ORF">FHS94_003864</name>
</gene>
<dbReference type="GO" id="GO:0071949">
    <property type="term" value="F:FAD binding"/>
    <property type="evidence" value="ECO:0007669"/>
    <property type="project" value="InterPro"/>
</dbReference>
<dbReference type="PROSITE" id="PS50925">
    <property type="entry name" value="BLUF"/>
    <property type="match status" value="1"/>
</dbReference>
<name>A0A7W9EW69_9SPHN</name>